<comment type="caution">
    <text evidence="4">The sequence shown here is derived from an EMBL/GenBank/DDBJ whole genome shotgun (WGS) entry which is preliminary data.</text>
</comment>
<dbReference type="PANTHER" id="PTHR13620">
    <property type="entry name" value="3-5 EXONUCLEASE"/>
    <property type="match status" value="1"/>
</dbReference>
<dbReference type="InterPro" id="IPR000182">
    <property type="entry name" value="GNAT_dom"/>
</dbReference>
<evidence type="ECO:0000313" key="5">
    <source>
        <dbReference type="Proteomes" id="UP000233256"/>
    </source>
</evidence>
<dbReference type="Gene3D" id="3.30.420.10">
    <property type="entry name" value="Ribonuclease H-like superfamily/Ribonuclease H"/>
    <property type="match status" value="1"/>
</dbReference>
<dbReference type="CDD" id="cd06141">
    <property type="entry name" value="WRN_exo"/>
    <property type="match status" value="1"/>
</dbReference>
<dbReference type="CDD" id="cd04301">
    <property type="entry name" value="NAT_SF"/>
    <property type="match status" value="1"/>
</dbReference>
<dbReference type="PROSITE" id="PS51186">
    <property type="entry name" value="GNAT"/>
    <property type="match status" value="1"/>
</dbReference>
<dbReference type="Gene3D" id="3.40.630.30">
    <property type="match status" value="1"/>
</dbReference>
<organism evidence="4 5">
    <name type="scientific">Candidatus Wallbacteria bacterium HGW-Wallbacteria-1</name>
    <dbReference type="NCBI Taxonomy" id="2013854"/>
    <lineage>
        <taxon>Bacteria</taxon>
        <taxon>Candidatus Walliibacteriota</taxon>
    </lineage>
</organism>
<dbReference type="GO" id="GO:0005737">
    <property type="term" value="C:cytoplasm"/>
    <property type="evidence" value="ECO:0007669"/>
    <property type="project" value="TreeGrafter"/>
</dbReference>
<dbReference type="InterPro" id="IPR002562">
    <property type="entry name" value="3'-5'_exonuclease_dom"/>
</dbReference>
<name>A0A2N1PJ20_9BACT</name>
<dbReference type="SUPFAM" id="SSF53098">
    <property type="entry name" value="Ribonuclease H-like"/>
    <property type="match status" value="1"/>
</dbReference>
<evidence type="ECO:0000313" key="4">
    <source>
        <dbReference type="EMBL" id="PKK88348.1"/>
    </source>
</evidence>
<evidence type="ECO:0000256" key="1">
    <source>
        <dbReference type="ARBA" id="ARBA00022722"/>
    </source>
</evidence>
<evidence type="ECO:0000259" key="3">
    <source>
        <dbReference type="PROSITE" id="PS51186"/>
    </source>
</evidence>
<dbReference type="SMART" id="SM00474">
    <property type="entry name" value="35EXOc"/>
    <property type="match status" value="1"/>
</dbReference>
<dbReference type="Pfam" id="PF00583">
    <property type="entry name" value="Acetyltransf_1"/>
    <property type="match status" value="1"/>
</dbReference>
<dbReference type="GO" id="GO:0016747">
    <property type="term" value="F:acyltransferase activity, transferring groups other than amino-acyl groups"/>
    <property type="evidence" value="ECO:0007669"/>
    <property type="project" value="InterPro"/>
</dbReference>
<dbReference type="GO" id="GO:0008408">
    <property type="term" value="F:3'-5' exonuclease activity"/>
    <property type="evidence" value="ECO:0007669"/>
    <property type="project" value="InterPro"/>
</dbReference>
<dbReference type="Proteomes" id="UP000233256">
    <property type="component" value="Unassembled WGS sequence"/>
</dbReference>
<protein>
    <recommendedName>
        <fullName evidence="3">N-acetyltransferase domain-containing protein</fullName>
    </recommendedName>
</protein>
<dbReference type="Pfam" id="PF01612">
    <property type="entry name" value="DNA_pol_A_exo1"/>
    <property type="match status" value="1"/>
</dbReference>
<accession>A0A2N1PJ20</accession>
<dbReference type="SUPFAM" id="SSF55729">
    <property type="entry name" value="Acyl-CoA N-acyltransferases (Nat)"/>
    <property type="match status" value="1"/>
</dbReference>
<dbReference type="AlphaFoldDB" id="A0A2N1PJ20"/>
<keyword evidence="1" id="KW-0540">Nuclease</keyword>
<sequence>MPITVISKNSGAEMSRITILPVEKCDRSWVGRMTVKLWGAKNVVAHGSSFRPSALDGFIAYIGNQKVGFLTYDIRDREFEVITLDSLNEHQGIGSALMEAARKQALESGCNRISLITTNDNLKALKFFQKRGFSLVSINRNAMDESRKLKPEIPMVGAHGIPLKDEIELEMVLASMDEPDDGTLRRFRRKMDKEMAASLERYEYDGPLIFVVDTPDACKAAIEILEQYDYVGFDMESRPSFRKGGENLPAVVQFACDRGVFIFQLLKLGEFPHLRKFLESEVPRKVGIGILSDRVALSRSHGIIIGGLFDLAAVCQKNGIQTLGAVTMMANFFEVHYHKSRRIQTSNWARSELTDTQIIYAASDAWICIQLYRFLMERTEMP</sequence>
<dbReference type="InterPro" id="IPR016181">
    <property type="entry name" value="Acyl_CoA_acyltransferase"/>
</dbReference>
<proteinExistence type="predicted"/>
<feature type="domain" description="N-acetyltransferase" evidence="3">
    <location>
        <begin position="17"/>
        <end position="168"/>
    </location>
</feature>
<evidence type="ECO:0000256" key="2">
    <source>
        <dbReference type="ARBA" id="ARBA00022801"/>
    </source>
</evidence>
<reference evidence="4 5" key="1">
    <citation type="journal article" date="2017" name="ISME J.">
        <title>Potential for microbial H2 and metal transformations associated with novel bacteria and archaea in deep terrestrial subsurface sediments.</title>
        <authorList>
            <person name="Hernsdorf A.W."/>
            <person name="Amano Y."/>
            <person name="Miyakawa K."/>
            <person name="Ise K."/>
            <person name="Suzuki Y."/>
            <person name="Anantharaman K."/>
            <person name="Probst A."/>
            <person name="Burstein D."/>
            <person name="Thomas B.C."/>
            <person name="Banfield J.F."/>
        </authorList>
    </citation>
    <scope>NUCLEOTIDE SEQUENCE [LARGE SCALE GENOMIC DNA]</scope>
    <source>
        <strain evidence="4">HGW-Wallbacteria-1</strain>
    </source>
</reference>
<dbReference type="InterPro" id="IPR012337">
    <property type="entry name" value="RNaseH-like_sf"/>
</dbReference>
<gene>
    <name evidence="4" type="ORF">CVV64_19130</name>
</gene>
<dbReference type="InterPro" id="IPR036397">
    <property type="entry name" value="RNaseH_sf"/>
</dbReference>
<dbReference type="InterPro" id="IPR051132">
    <property type="entry name" value="3-5_Exonuclease_domain"/>
</dbReference>
<dbReference type="GO" id="GO:0006139">
    <property type="term" value="P:nucleobase-containing compound metabolic process"/>
    <property type="evidence" value="ECO:0007669"/>
    <property type="project" value="InterPro"/>
</dbReference>
<dbReference type="GO" id="GO:0003676">
    <property type="term" value="F:nucleic acid binding"/>
    <property type="evidence" value="ECO:0007669"/>
    <property type="project" value="InterPro"/>
</dbReference>
<dbReference type="EMBL" id="PGXC01000050">
    <property type="protein sequence ID" value="PKK88348.1"/>
    <property type="molecule type" value="Genomic_DNA"/>
</dbReference>
<dbReference type="PANTHER" id="PTHR13620:SF104">
    <property type="entry name" value="EXONUCLEASE 3'-5' DOMAIN-CONTAINING PROTEIN 2"/>
    <property type="match status" value="1"/>
</dbReference>
<keyword evidence="2" id="KW-0378">Hydrolase</keyword>